<gene>
    <name evidence="6" type="ORF">BIW11_09484</name>
</gene>
<dbReference type="CDD" id="cd02569">
    <property type="entry name" value="PseudoU_synth_ScPus3"/>
    <property type="match status" value="1"/>
</dbReference>
<sequence length="405" mass="46144">MMMATSGSKDSSAVPTLKSFGARSSRKISGLKKLMFTTDAQKLKKLTNKEMIDLIVAQARSLKKMRKGIQKPLDAQAEGEGNFDGPEGTPRKQAISQKDTFDFSKYKCRHIALKFLYLGWDYQGFCVQEDNEKTIEAALFDAFIRTKLIEKRETSNYHRCGRTDKGVSAFSQVITITVRSNLQHGYGVIMPEKYDALRAKHTNIELDYVAILNRVLPKEIRIIAWAPVEPGLSARFDCKMRMYRYFFPRGRLNIEAMREAATHLEGERDFRNFCKMDVGSGVTVFTRKVEKAWIETPKGGGDDPEAMYCFCIRANAFLWHQIRCIVAILVLVGEGNESPSVVSDLLDVSKHPRKPQYSLASEAPLCLYDVAYDSIEWIYDSKEISKIMDLLQRIWTMSSIKYEAI</sequence>
<reference evidence="6 7" key="1">
    <citation type="journal article" date="2017" name="Gigascience">
        <title>Draft genome of the honey bee ectoparasitic mite, Tropilaelaps mercedesae, is shaped by the parasitic life history.</title>
        <authorList>
            <person name="Dong X."/>
            <person name="Armstrong S.D."/>
            <person name="Xia D."/>
            <person name="Makepeace B.L."/>
            <person name="Darby A.C."/>
            <person name="Kadowaki T."/>
        </authorList>
    </citation>
    <scope>NUCLEOTIDE SEQUENCE [LARGE SCALE GENOMIC DNA]</scope>
    <source>
        <strain evidence="6">Wuxi-XJTLU</strain>
    </source>
</reference>
<dbReference type="Pfam" id="PF01416">
    <property type="entry name" value="PseudoU_synth_1"/>
    <property type="match status" value="1"/>
</dbReference>
<evidence type="ECO:0000259" key="5">
    <source>
        <dbReference type="Pfam" id="PF01416"/>
    </source>
</evidence>
<dbReference type="InParanoid" id="A0A1V9XKF4"/>
<dbReference type="InterPro" id="IPR020103">
    <property type="entry name" value="PsdUridine_synth_cat_dom_sf"/>
</dbReference>
<keyword evidence="7" id="KW-1185">Reference proteome</keyword>
<dbReference type="InterPro" id="IPR020094">
    <property type="entry name" value="TruA/RsuA/RluB/E/F_N"/>
</dbReference>
<dbReference type="GO" id="GO:0005634">
    <property type="term" value="C:nucleus"/>
    <property type="evidence" value="ECO:0007669"/>
    <property type="project" value="TreeGrafter"/>
</dbReference>
<feature type="domain" description="Pseudouridine synthase I TruA alpha/beta" evidence="5">
    <location>
        <begin position="260"/>
        <end position="373"/>
    </location>
</feature>
<dbReference type="GO" id="GO:0031119">
    <property type="term" value="P:tRNA pseudouridine synthesis"/>
    <property type="evidence" value="ECO:0007669"/>
    <property type="project" value="TreeGrafter"/>
</dbReference>
<protein>
    <submittedName>
        <fullName evidence="6">tRNA pseudouridine(38/39) synthase-like</fullName>
    </submittedName>
</protein>
<dbReference type="Gene3D" id="3.30.70.580">
    <property type="entry name" value="Pseudouridine synthase I, catalytic domain, N-terminal subdomain"/>
    <property type="match status" value="1"/>
</dbReference>
<dbReference type="InterPro" id="IPR020095">
    <property type="entry name" value="PsdUridine_synth_TruA_C"/>
</dbReference>
<keyword evidence="2" id="KW-0819">tRNA processing</keyword>
<dbReference type="GO" id="GO:0009982">
    <property type="term" value="F:pseudouridine synthase activity"/>
    <property type="evidence" value="ECO:0007669"/>
    <property type="project" value="InterPro"/>
</dbReference>
<evidence type="ECO:0000256" key="1">
    <source>
        <dbReference type="ARBA" id="ARBA00009375"/>
    </source>
</evidence>
<dbReference type="AlphaFoldDB" id="A0A1V9XKF4"/>
<comment type="similarity">
    <text evidence="1">Belongs to the tRNA pseudouridine synthase TruA family.</text>
</comment>
<dbReference type="FunCoup" id="A0A1V9XKF4">
    <property type="interactions" value="1725"/>
</dbReference>
<evidence type="ECO:0000313" key="7">
    <source>
        <dbReference type="Proteomes" id="UP000192247"/>
    </source>
</evidence>
<dbReference type="PANTHER" id="PTHR11142:SF5">
    <property type="entry name" value="TRNA PSEUDOURIDINE(38_39) SYNTHASE"/>
    <property type="match status" value="1"/>
</dbReference>
<dbReference type="FunFam" id="3.30.70.580:FF:000007">
    <property type="entry name" value="tRNA pseudouridine synthase"/>
    <property type="match status" value="1"/>
</dbReference>
<proteinExistence type="inferred from homology"/>
<dbReference type="SUPFAM" id="SSF55120">
    <property type="entry name" value="Pseudouridine synthase"/>
    <property type="match status" value="1"/>
</dbReference>
<keyword evidence="3" id="KW-0413">Isomerase</keyword>
<evidence type="ECO:0000256" key="3">
    <source>
        <dbReference type="ARBA" id="ARBA00023235"/>
    </source>
</evidence>
<dbReference type="STRING" id="418985.A0A1V9XKF4"/>
<dbReference type="HAMAP" id="MF_00171">
    <property type="entry name" value="TruA"/>
    <property type="match status" value="1"/>
</dbReference>
<dbReference type="PANTHER" id="PTHR11142">
    <property type="entry name" value="PSEUDOURIDYLATE SYNTHASE"/>
    <property type="match status" value="1"/>
</dbReference>
<dbReference type="EMBL" id="MNPL01009181">
    <property type="protein sequence ID" value="OQR73838.1"/>
    <property type="molecule type" value="Genomic_DNA"/>
</dbReference>
<dbReference type="GO" id="GO:0005737">
    <property type="term" value="C:cytoplasm"/>
    <property type="evidence" value="ECO:0007669"/>
    <property type="project" value="TreeGrafter"/>
</dbReference>
<evidence type="ECO:0000256" key="2">
    <source>
        <dbReference type="ARBA" id="ARBA00022694"/>
    </source>
</evidence>
<dbReference type="InterPro" id="IPR001406">
    <property type="entry name" value="PsdUridine_synth_TruA"/>
</dbReference>
<evidence type="ECO:0000256" key="4">
    <source>
        <dbReference type="SAM" id="MobiDB-lite"/>
    </source>
</evidence>
<organism evidence="6 7">
    <name type="scientific">Tropilaelaps mercedesae</name>
    <dbReference type="NCBI Taxonomy" id="418985"/>
    <lineage>
        <taxon>Eukaryota</taxon>
        <taxon>Metazoa</taxon>
        <taxon>Ecdysozoa</taxon>
        <taxon>Arthropoda</taxon>
        <taxon>Chelicerata</taxon>
        <taxon>Arachnida</taxon>
        <taxon>Acari</taxon>
        <taxon>Parasitiformes</taxon>
        <taxon>Mesostigmata</taxon>
        <taxon>Gamasina</taxon>
        <taxon>Dermanyssoidea</taxon>
        <taxon>Laelapidae</taxon>
        <taxon>Tropilaelaps</taxon>
    </lineage>
</organism>
<dbReference type="OrthoDB" id="25767at2759"/>
<feature type="region of interest" description="Disordered" evidence="4">
    <location>
        <begin position="68"/>
        <end position="94"/>
    </location>
</feature>
<dbReference type="GO" id="GO:0003723">
    <property type="term" value="F:RNA binding"/>
    <property type="evidence" value="ECO:0007669"/>
    <property type="project" value="InterPro"/>
</dbReference>
<dbReference type="NCBIfam" id="TIGR00071">
    <property type="entry name" value="hisT_truA"/>
    <property type="match status" value="1"/>
</dbReference>
<dbReference type="InterPro" id="IPR041707">
    <property type="entry name" value="Pus3-like"/>
</dbReference>
<name>A0A1V9XKF4_9ACAR</name>
<accession>A0A1V9XKF4</accession>
<evidence type="ECO:0000313" key="6">
    <source>
        <dbReference type="EMBL" id="OQR73838.1"/>
    </source>
</evidence>
<dbReference type="GO" id="GO:1990481">
    <property type="term" value="P:mRNA pseudouridine synthesis"/>
    <property type="evidence" value="ECO:0007669"/>
    <property type="project" value="TreeGrafter"/>
</dbReference>
<dbReference type="Gene3D" id="3.30.70.660">
    <property type="entry name" value="Pseudouridine synthase I, catalytic domain, C-terminal subdomain"/>
    <property type="match status" value="1"/>
</dbReference>
<comment type="caution">
    <text evidence="6">The sequence shown here is derived from an EMBL/GenBank/DDBJ whole genome shotgun (WGS) entry which is preliminary data.</text>
</comment>
<dbReference type="InterPro" id="IPR020097">
    <property type="entry name" value="PsdUridine_synth_TruA_a/b_dom"/>
</dbReference>
<dbReference type="Proteomes" id="UP000192247">
    <property type="component" value="Unassembled WGS sequence"/>
</dbReference>